<proteinExistence type="predicted"/>
<evidence type="ECO:0000313" key="2">
    <source>
        <dbReference type="Proteomes" id="UP000243904"/>
    </source>
</evidence>
<sequence length="360" mass="40953">MSNELDAVITTWFVSDDPEHASFFPQIGGSSETTEAKAIYWRCILCFFASSIAVNPRNTHVLFTNSKLPIVDGVDVAQAFDQWQVRVVYLPISYRLPRGRVEAWGNQFYIFDIIKYLAEFCENECYLVLDSDCVWVRPVTELAKAIGQHGVLTYLIDDREHPEAEPINGLSRQGMARFLGSVGGKPRDSIPYCGGEIFAATRDETKRLAGQIDRVWAHVLADEKDTPKEEAHLLSILYAMNEYEVGTANSFIKRIWTTFKRNNVEASDVDLTIWHLPSEKMFGFRRLFRKLVTGRHNYRDPAALGFRPDVYGLTMGLPRRSASKLVRDISAKLLQRLYSLDTTKRLRAGVSIWNKSGTSR</sequence>
<evidence type="ECO:0000313" key="1">
    <source>
        <dbReference type="EMBL" id="SDT59564.1"/>
    </source>
</evidence>
<dbReference type="Proteomes" id="UP000243904">
    <property type="component" value="Chromosome I"/>
</dbReference>
<dbReference type="EMBL" id="LT629750">
    <property type="protein sequence ID" value="SDT59564.1"/>
    <property type="molecule type" value="Genomic_DNA"/>
</dbReference>
<protein>
    <recommendedName>
        <fullName evidence="3">Nucleotide-diphospho-sugar transferase domain-containing protein</fullName>
    </recommendedName>
</protein>
<dbReference type="AlphaFoldDB" id="A0A1H2BN68"/>
<name>A0A1H2BN68_9BRAD</name>
<dbReference type="RefSeq" id="WP_146690790.1">
    <property type="nucleotide sequence ID" value="NZ_LT629750.1"/>
</dbReference>
<organism evidence="1 2">
    <name type="scientific">Bradyrhizobium canariense</name>
    <dbReference type="NCBI Taxonomy" id="255045"/>
    <lineage>
        <taxon>Bacteria</taxon>
        <taxon>Pseudomonadati</taxon>
        <taxon>Pseudomonadota</taxon>
        <taxon>Alphaproteobacteria</taxon>
        <taxon>Hyphomicrobiales</taxon>
        <taxon>Nitrobacteraceae</taxon>
        <taxon>Bradyrhizobium</taxon>
    </lineage>
</organism>
<reference evidence="2" key="1">
    <citation type="submission" date="2016-10" db="EMBL/GenBank/DDBJ databases">
        <authorList>
            <person name="Varghese N."/>
            <person name="Submissions S."/>
        </authorList>
    </citation>
    <scope>NUCLEOTIDE SEQUENCE [LARGE SCALE GENOMIC DNA]</scope>
    <source>
        <strain evidence="2">GAS369</strain>
    </source>
</reference>
<evidence type="ECO:0008006" key="3">
    <source>
        <dbReference type="Google" id="ProtNLM"/>
    </source>
</evidence>
<keyword evidence="2" id="KW-1185">Reference proteome</keyword>
<gene>
    <name evidence="1" type="ORF">SAMN05444158_7356</name>
</gene>
<accession>A0A1H2BN68</accession>